<evidence type="ECO:0008006" key="2">
    <source>
        <dbReference type="Google" id="ProtNLM"/>
    </source>
</evidence>
<dbReference type="AlphaFoldDB" id="A0A075G949"/>
<dbReference type="EMBL" id="KF900584">
    <property type="protein sequence ID" value="AIF00194.1"/>
    <property type="molecule type" value="Genomic_DNA"/>
</dbReference>
<accession>A0A075G949</accession>
<reference evidence="1" key="1">
    <citation type="journal article" date="2014" name="Genome Biol. Evol.">
        <title>Pangenome evidence for extensive interdomain horizontal transfer affecting lineage core and shell genes in uncultured planktonic thaumarchaeota and euryarchaeota.</title>
        <authorList>
            <person name="Deschamps P."/>
            <person name="Zivanovic Y."/>
            <person name="Moreira D."/>
            <person name="Rodriguez-Valera F."/>
            <person name="Lopez-Garcia P."/>
        </authorList>
    </citation>
    <scope>NUCLEOTIDE SEQUENCE</scope>
</reference>
<proteinExistence type="predicted"/>
<sequence length="1128" mass="124248">MMNGRASGELTSGTMEDYLLECIDSLDKAGTDLLRRKKAVQRPKAWSLLPNEWRALALLAASNASIDTPSIEAGGRPNRGRIGRRGGRGRVRSMEDWLSGPSEALASEWSYAYQLAVLLVHRGREGAEWESSMESQLGILRDECVSGIHPVWEALAKEAPILAELGRFPVIEVEGPDIDSGSWIESSRFDPLDIDQVRGWLSLNLPFRTNSEQDHALHNIRRDLADGRPRVKMWLRLMRPSLRGLRAEGALLEGLLLAASSSDEAIHVLEGIEGGVLGEIAEQQALLIGIRSGDMTNWSDCALQDREDGLSVALRVAAWIESEHCGVDLSANDLLRGASILAGVGRQLPVSVRWNLADNLVSEGRMDEASAIVAEAEIEEAKHVSTALALLSSVASETISQAILASIPDMAEEGILSVINGEGVPIGVRAAAAKELSRRDPIRHTDSVLNTFVEAADIDGILAVFEGSPSLANVYPQRVLLCWHLYSEGDVSSRASLISLRKVALSSIEGSSKDSNLSDTSIALISLLDGLAQEVESIHEKLDSEGLKSLNEVRRALSVEGDGVVRENRINSLRESVGKASLTTLERRLFEALMISLQLNRSAMDLQIGTEERIGDAIQSLGNLSWHNGVTMKTVGTVTDLVVEYNIGIPALEDWYRQHAKASPELQVVRAAILREKGDRLNAARAYKDAAGKLSDDFERSSLVMRKALIEFAHAAGWTEAVSIIDSNPALASTVTSRFKLYLRTGDHHDAGRRNRASSELLGFAADQQASVDDTTESIAEGRESVLEGLLRYPEEHGLPSEPFVGRVRAAMKDLRSVKTSRQSDVERRVLYELRGRRNPEVVAKFARDVSEEDPLGGLRILEKAIYSGLLEEKQAEILKKSQRALFASHSSIIPVMERRTLKGLSLRPLIIIDTNILIEALKDDLLRQLSVDNLGSLDWTVERAFHWMLRRRAEEGRVVLHVPPAAEGEFMHRARSSESVLKLFSDMYIDKTVWQDRIDDEFLEKRARAILSIFSTWSNGTDGGELVALDEFLLKHRDVFILIDEQKRNIGKAPARTSINGEEIYPERGDRDIMSDAARIAATCHSDIGSVLVATRDSDFRLVSRALEEEFGFGVVGDAQQLNDRVL</sequence>
<protein>
    <recommendedName>
        <fullName evidence="2">PIN domain-containing protein</fullName>
    </recommendedName>
</protein>
<name>A0A075G949_9EURY</name>
<evidence type="ECO:0000313" key="1">
    <source>
        <dbReference type="EMBL" id="AIF00194.1"/>
    </source>
</evidence>
<organism evidence="1">
    <name type="scientific">uncultured marine group II/III euryarchaeote KM3_12_E09</name>
    <dbReference type="NCBI Taxonomy" id="1457860"/>
    <lineage>
        <taxon>Archaea</taxon>
        <taxon>Methanobacteriati</taxon>
        <taxon>Methanobacteriota</taxon>
        <taxon>environmental samples</taxon>
    </lineage>
</organism>